<evidence type="ECO:0000313" key="3">
    <source>
        <dbReference type="Proteomes" id="UP000001903"/>
    </source>
</evidence>
<feature type="domain" description="Halobacterial output" evidence="1">
    <location>
        <begin position="17"/>
        <end position="78"/>
    </location>
</feature>
<dbReference type="HOGENOM" id="CLU_999676_0_0_2"/>
<dbReference type="RefSeq" id="WP_012945901.1">
    <property type="nucleotide sequence ID" value="NC_013746.1"/>
</dbReference>
<dbReference type="Proteomes" id="UP000001903">
    <property type="component" value="Plasmid pHTUR03"/>
</dbReference>
<dbReference type="OrthoDB" id="109251at2157"/>
<geneLocation type="plasmid" evidence="2 3">
    <name>pHTUR03</name>
</geneLocation>
<dbReference type="InterPro" id="IPR040624">
    <property type="entry name" value="HalOD1"/>
</dbReference>
<evidence type="ECO:0000259" key="1">
    <source>
        <dbReference type="Pfam" id="PF18545"/>
    </source>
</evidence>
<dbReference type="EMBL" id="CP001863">
    <property type="protein sequence ID" value="ADB63658.1"/>
    <property type="molecule type" value="Genomic_DNA"/>
</dbReference>
<dbReference type="AlphaFoldDB" id="D2S2R1"/>
<dbReference type="Pfam" id="PF24336">
    <property type="entry name" value="DUF7504"/>
    <property type="match status" value="1"/>
</dbReference>
<keyword evidence="2" id="KW-0614">Plasmid</keyword>
<proteinExistence type="predicted"/>
<gene>
    <name evidence="2" type="ordered locus">Htur_4921</name>
</gene>
<reference evidence="2 3" key="1">
    <citation type="journal article" date="2010" name="Stand. Genomic Sci.">
        <title>Complete genome sequence of Haloterrigena turkmenica type strain (4k).</title>
        <authorList>
            <person name="Saunders E."/>
            <person name="Tindall B.J."/>
            <person name="Fahnrich R."/>
            <person name="Lapidus A."/>
            <person name="Copeland A."/>
            <person name="Del Rio T.G."/>
            <person name="Lucas S."/>
            <person name="Chen F."/>
            <person name="Tice H."/>
            <person name="Cheng J.F."/>
            <person name="Han C."/>
            <person name="Detter J.C."/>
            <person name="Bruce D."/>
            <person name="Goodwin L."/>
            <person name="Chain P."/>
            <person name="Pitluck S."/>
            <person name="Pati A."/>
            <person name="Ivanova N."/>
            <person name="Mavromatis K."/>
            <person name="Chen A."/>
            <person name="Palaniappan K."/>
            <person name="Land M."/>
            <person name="Hauser L."/>
            <person name="Chang Y.J."/>
            <person name="Jeffries C.D."/>
            <person name="Brettin T."/>
            <person name="Rohde M."/>
            <person name="Goker M."/>
            <person name="Bristow J."/>
            <person name="Eisen J.A."/>
            <person name="Markowitz V."/>
            <person name="Hugenholtz P."/>
            <person name="Klenk H.P."/>
            <person name="Kyrpides N.C."/>
        </authorList>
    </citation>
    <scope>NUCLEOTIDE SEQUENCE [LARGE SCALE GENOMIC DNA]</scope>
    <source>
        <strain evidence="3">ATCC 51198 / DSM 5511 / JCM 9101 / NCIMB 13204 / VKM B-1734 / 4k</strain>
    </source>
</reference>
<sequence length="278" mass="30546">MDYETPYYLTFDDEGLPSVQVIQAIASIVGAGHGELSPLQSVIDPDALNQMAHTEGEWSLSFEYEGFHVSVHSDGQILLRDPESVHTRLGNVSNVLLLAPEGDDNELCTDLQFTHPPDRENILTVTVDQAADETVNEWHAEGLEMRAQRKIVSLGDFARSAGTQSVTLPGPIEADLIADDQDLDTLHERIASSLSAWQSNPHLTTLCFRSIDELLTKTDLDSTFSFLYSLTKLVHDSETVAHYHLDPLACDDDVINILTPLFDAIVSEDGDRTVSTGA</sequence>
<dbReference type="Pfam" id="PF18545">
    <property type="entry name" value="HalOD1"/>
    <property type="match status" value="1"/>
</dbReference>
<dbReference type="KEGG" id="htu:Htur_4921"/>
<name>D2S2R1_HALTV</name>
<accession>D2S2R1</accession>
<evidence type="ECO:0000313" key="2">
    <source>
        <dbReference type="EMBL" id="ADB63658.1"/>
    </source>
</evidence>
<dbReference type="InterPro" id="IPR055927">
    <property type="entry name" value="DUF7504"/>
</dbReference>
<keyword evidence="3" id="KW-1185">Reference proteome</keyword>
<dbReference type="GeneID" id="8745551"/>
<protein>
    <recommendedName>
        <fullName evidence="1">Halobacterial output domain-containing protein</fullName>
    </recommendedName>
</protein>
<organism evidence="2 3">
    <name type="scientific">Haloterrigena turkmenica (strain ATCC 51198 / DSM 5511 / JCM 9101 / NCIMB 13204 / VKM B-1734 / 4k)</name>
    <name type="common">Halococcus turkmenicus</name>
    <dbReference type="NCBI Taxonomy" id="543526"/>
    <lineage>
        <taxon>Archaea</taxon>
        <taxon>Methanobacteriati</taxon>
        <taxon>Methanobacteriota</taxon>
        <taxon>Stenosarchaea group</taxon>
        <taxon>Halobacteria</taxon>
        <taxon>Halobacteriales</taxon>
        <taxon>Natrialbaceae</taxon>
        <taxon>Haloterrigena</taxon>
    </lineage>
</organism>